<dbReference type="GO" id="GO:0016491">
    <property type="term" value="F:oxidoreductase activity"/>
    <property type="evidence" value="ECO:0007669"/>
    <property type="project" value="UniProtKB-KW"/>
</dbReference>
<name>A0A846ZHB0_9LACO</name>
<sequence>MLLDHKVALVTGASRGIGAAIAKGLAQQGAIVIVNYLKNHEKANAIVADITASGGQAVAIPCDVRSDAAIQAMITEVLNNFGAIDILVNNAFAPFVFDPKHRRLFGDTTWADFQAQIDGSLKASHYLTQALLPAFKRQQYGRVINITTNLTQNPVIPYHDYIAAKSAVLGWTRSAAVELGAYGIRVNAIAPGLTYPTDASRTTHRDVREAIIAQTPTGRLTKPADIAGAAVFLASALADNITGQCLFVDGGLTMN</sequence>
<dbReference type="AlphaFoldDB" id="A0A846ZHB0"/>
<dbReference type="InterPro" id="IPR036291">
    <property type="entry name" value="NAD(P)-bd_dom_sf"/>
</dbReference>
<keyword evidence="2" id="KW-0560">Oxidoreductase</keyword>
<proteinExistence type="inferred from homology"/>
<organism evidence="3 4">
    <name type="scientific">Leuconostoc holzapfelii</name>
    <dbReference type="NCBI Taxonomy" id="434464"/>
    <lineage>
        <taxon>Bacteria</taxon>
        <taxon>Bacillati</taxon>
        <taxon>Bacillota</taxon>
        <taxon>Bacilli</taxon>
        <taxon>Lactobacillales</taxon>
        <taxon>Lactobacillaceae</taxon>
        <taxon>Leuconostoc</taxon>
    </lineage>
</organism>
<gene>
    <name evidence="3" type="ORF">HF966_06295</name>
</gene>
<evidence type="ECO:0000256" key="1">
    <source>
        <dbReference type="ARBA" id="ARBA00006484"/>
    </source>
</evidence>
<dbReference type="PANTHER" id="PTHR42879">
    <property type="entry name" value="3-OXOACYL-(ACYL-CARRIER-PROTEIN) REDUCTASE"/>
    <property type="match status" value="1"/>
</dbReference>
<dbReference type="PRINTS" id="PR00081">
    <property type="entry name" value="GDHRDH"/>
</dbReference>
<evidence type="ECO:0000256" key="2">
    <source>
        <dbReference type="ARBA" id="ARBA00023002"/>
    </source>
</evidence>
<comment type="caution">
    <text evidence="3">The sequence shown here is derived from an EMBL/GenBank/DDBJ whole genome shotgun (WGS) entry which is preliminary data.</text>
</comment>
<dbReference type="InterPro" id="IPR002347">
    <property type="entry name" value="SDR_fam"/>
</dbReference>
<dbReference type="RefSeq" id="WP_168677195.1">
    <property type="nucleotide sequence ID" value="NZ_BPKV01000006.1"/>
</dbReference>
<dbReference type="InterPro" id="IPR050259">
    <property type="entry name" value="SDR"/>
</dbReference>
<reference evidence="3 4" key="1">
    <citation type="submission" date="2020-04" db="EMBL/GenBank/DDBJ databases">
        <title>MicrobeNet Type strains.</title>
        <authorList>
            <person name="Nicholson A.C."/>
        </authorList>
    </citation>
    <scope>NUCLEOTIDE SEQUENCE [LARGE SCALE GENOMIC DNA]</scope>
    <source>
        <strain evidence="3 4">CCUG 54536</strain>
    </source>
</reference>
<dbReference type="PANTHER" id="PTHR42879:SF2">
    <property type="entry name" value="3-OXOACYL-[ACYL-CARRIER-PROTEIN] REDUCTASE FABG"/>
    <property type="match status" value="1"/>
</dbReference>
<dbReference type="FunFam" id="3.40.50.720:FF:000173">
    <property type="entry name" value="3-oxoacyl-[acyl-carrier protein] reductase"/>
    <property type="match status" value="1"/>
</dbReference>
<evidence type="ECO:0000313" key="4">
    <source>
        <dbReference type="Proteomes" id="UP000590460"/>
    </source>
</evidence>
<dbReference type="Proteomes" id="UP000590460">
    <property type="component" value="Unassembled WGS sequence"/>
</dbReference>
<dbReference type="PRINTS" id="PR00080">
    <property type="entry name" value="SDRFAMILY"/>
</dbReference>
<evidence type="ECO:0000313" key="3">
    <source>
        <dbReference type="EMBL" id="NKZ18785.1"/>
    </source>
</evidence>
<protein>
    <submittedName>
        <fullName evidence="3">SDR family oxidoreductase</fullName>
    </submittedName>
</protein>
<dbReference type="Pfam" id="PF13561">
    <property type="entry name" value="adh_short_C2"/>
    <property type="match status" value="1"/>
</dbReference>
<comment type="similarity">
    <text evidence="1">Belongs to the short-chain dehydrogenases/reductases (SDR) family.</text>
</comment>
<dbReference type="SUPFAM" id="SSF51735">
    <property type="entry name" value="NAD(P)-binding Rossmann-fold domains"/>
    <property type="match status" value="1"/>
</dbReference>
<dbReference type="EMBL" id="JAAXPO010000006">
    <property type="protein sequence ID" value="NKZ18785.1"/>
    <property type="molecule type" value="Genomic_DNA"/>
</dbReference>
<accession>A0A846ZHB0</accession>
<dbReference type="Gene3D" id="3.40.50.720">
    <property type="entry name" value="NAD(P)-binding Rossmann-like Domain"/>
    <property type="match status" value="1"/>
</dbReference>